<gene>
    <name evidence="6" type="ORF">OIU77_028315</name>
</gene>
<name>A0ABQ9BJ77_9ROSI</name>
<accession>A0ABQ9BJ77</accession>
<evidence type="ECO:0000256" key="2">
    <source>
        <dbReference type="ARBA" id="ARBA00022801"/>
    </source>
</evidence>
<keyword evidence="4" id="KW-0067">ATP-binding</keyword>
<proteinExistence type="predicted"/>
<reference evidence="6" key="1">
    <citation type="submission" date="2022-10" db="EMBL/GenBank/DDBJ databases">
        <authorList>
            <person name="Hyden B.L."/>
            <person name="Feng K."/>
            <person name="Yates T."/>
            <person name="Jawdy S."/>
            <person name="Smart L.B."/>
            <person name="Muchero W."/>
        </authorList>
    </citation>
    <scope>NUCLEOTIDE SEQUENCE</scope>
    <source>
        <tissue evidence="6">Shoot tip</tissue>
    </source>
</reference>
<dbReference type="InterPro" id="IPR027417">
    <property type="entry name" value="P-loop_NTPase"/>
</dbReference>
<evidence type="ECO:0000313" key="6">
    <source>
        <dbReference type="EMBL" id="KAJ6385089.1"/>
    </source>
</evidence>
<dbReference type="InterPro" id="IPR001650">
    <property type="entry name" value="Helicase_C-like"/>
</dbReference>
<dbReference type="InterPro" id="IPR050699">
    <property type="entry name" value="RNA-DNA_Helicase"/>
</dbReference>
<dbReference type="Pfam" id="PF13234">
    <property type="entry name" value="MTR4_beta-barrel"/>
    <property type="match status" value="1"/>
</dbReference>
<keyword evidence="2" id="KW-0378">Hydrolase</keyword>
<dbReference type="SUPFAM" id="SSF52540">
    <property type="entry name" value="P-loop containing nucleoside triphosphate hydrolases"/>
    <property type="match status" value="1"/>
</dbReference>
<keyword evidence="1" id="KW-0547">Nucleotide-binding</keyword>
<sequence>MVPRIWGHSLGLSRGNQNNGSGQNNWRSWRSEASLWLQLVNKLLKNSLLPVVIFCFSKNRCDKSADSMYGTDLTSRSEKSVIHVFCDKAFSRLKGSDRNLPQIVRVRSLLSRGIAVHHTGLLPIVKEVVEMLFCRGVIKVLFSTETFAMGVNAPARTVVFDTLRKFDGKEFRQLLPGEYTQMAGRAGRRGIDKIGTVVVMCRDEIPDESDLKNVIVESATKLESQFRLTYIMILHLLRVEELKVEDMLKRSFAEFRSQKQLPEQQKVLMRKLAQPAKTVECIKGEPTIEEYYDLFLEAEKYDNEVAETVMQSQSCPNISYTWKSCHCEITIVDEILKLRRAYMVSNRVAAVANLWPSHDHFQAQDHLLGVVVKVTSASMKQYIVLVLKPDAPSISSNLQDNKSADFQQGYVLMPKSKRRNEDEYFSSLTNRKGSGTIKIELPYHGTAAGINYEVRGIESKELLCICDRKITIDQVRLLEDGSNAAFSKTVQQLLGTKIDGNKYPPALHPLKELKLKDVSACGSLPQMDKPATKDGIK</sequence>
<dbReference type="PANTHER" id="PTHR12131">
    <property type="entry name" value="ATP-DEPENDENT RNA AND DNA HELICASE"/>
    <property type="match status" value="1"/>
</dbReference>
<dbReference type="InterPro" id="IPR048392">
    <property type="entry name" value="MTR4-like_stalk"/>
</dbReference>
<organism evidence="6 7">
    <name type="scientific">Salix suchowensis</name>
    <dbReference type="NCBI Taxonomy" id="1278906"/>
    <lineage>
        <taxon>Eukaryota</taxon>
        <taxon>Viridiplantae</taxon>
        <taxon>Streptophyta</taxon>
        <taxon>Embryophyta</taxon>
        <taxon>Tracheophyta</taxon>
        <taxon>Spermatophyta</taxon>
        <taxon>Magnoliopsida</taxon>
        <taxon>eudicotyledons</taxon>
        <taxon>Gunneridae</taxon>
        <taxon>Pentapetalae</taxon>
        <taxon>rosids</taxon>
        <taxon>fabids</taxon>
        <taxon>Malpighiales</taxon>
        <taxon>Salicaceae</taxon>
        <taxon>Saliceae</taxon>
        <taxon>Salix</taxon>
    </lineage>
</organism>
<keyword evidence="3" id="KW-0347">Helicase</keyword>
<evidence type="ECO:0000313" key="7">
    <source>
        <dbReference type="Proteomes" id="UP001141253"/>
    </source>
</evidence>
<keyword evidence="7" id="KW-1185">Reference proteome</keyword>
<dbReference type="CDD" id="cd18795">
    <property type="entry name" value="SF2_C_Ski2"/>
    <property type="match status" value="1"/>
</dbReference>
<dbReference type="Pfam" id="PF00271">
    <property type="entry name" value="Helicase_C"/>
    <property type="match status" value="1"/>
</dbReference>
<evidence type="ECO:0000256" key="3">
    <source>
        <dbReference type="ARBA" id="ARBA00022806"/>
    </source>
</evidence>
<comment type="caution">
    <text evidence="6">The sequence shown here is derived from an EMBL/GenBank/DDBJ whole genome shotgun (WGS) entry which is preliminary data.</text>
</comment>
<evidence type="ECO:0000256" key="1">
    <source>
        <dbReference type="ARBA" id="ARBA00022741"/>
    </source>
</evidence>
<dbReference type="Proteomes" id="UP001141253">
    <property type="component" value="Chromosome 9"/>
</dbReference>
<protein>
    <recommendedName>
        <fullName evidence="5">Helicase C-terminal domain-containing protein</fullName>
    </recommendedName>
</protein>
<dbReference type="Pfam" id="PF21408">
    <property type="entry name" value="MTR4-like_stalk"/>
    <property type="match status" value="1"/>
</dbReference>
<dbReference type="PROSITE" id="PS51194">
    <property type="entry name" value="HELICASE_CTER"/>
    <property type="match status" value="1"/>
</dbReference>
<feature type="domain" description="Helicase C-terminal" evidence="5">
    <location>
        <begin position="43"/>
        <end position="237"/>
    </location>
</feature>
<dbReference type="PANTHER" id="PTHR12131:SF24">
    <property type="entry name" value="DEXH-BOX ATP-DEPENDENT RNA HELICASE DEXH11"/>
    <property type="match status" value="1"/>
</dbReference>
<reference evidence="6" key="2">
    <citation type="journal article" date="2023" name="Int. J. Mol. Sci.">
        <title>De Novo Assembly and Annotation of 11 Diverse Shrub Willow (Salix) Genomes Reveals Novel Gene Organization in Sex-Linked Regions.</title>
        <authorList>
            <person name="Hyden B."/>
            <person name="Feng K."/>
            <person name="Yates T.B."/>
            <person name="Jawdy S."/>
            <person name="Cereghino C."/>
            <person name="Smart L.B."/>
            <person name="Muchero W."/>
        </authorList>
    </citation>
    <scope>NUCLEOTIDE SEQUENCE</scope>
    <source>
        <tissue evidence="6">Shoot tip</tissue>
    </source>
</reference>
<dbReference type="Gene3D" id="1.10.3380.30">
    <property type="match status" value="1"/>
</dbReference>
<dbReference type="Gene3D" id="3.40.50.300">
    <property type="entry name" value="P-loop containing nucleotide triphosphate hydrolases"/>
    <property type="match status" value="1"/>
</dbReference>
<dbReference type="SMART" id="SM00490">
    <property type="entry name" value="HELICc"/>
    <property type="match status" value="1"/>
</dbReference>
<dbReference type="EMBL" id="JAPFFI010000008">
    <property type="protein sequence ID" value="KAJ6385089.1"/>
    <property type="molecule type" value="Genomic_DNA"/>
</dbReference>
<evidence type="ECO:0000259" key="5">
    <source>
        <dbReference type="PROSITE" id="PS51194"/>
    </source>
</evidence>
<evidence type="ECO:0000256" key="4">
    <source>
        <dbReference type="ARBA" id="ARBA00022840"/>
    </source>
</evidence>
<dbReference type="InterPro" id="IPR025696">
    <property type="entry name" value="Beta-barrel_MTR4"/>
</dbReference>